<dbReference type="AlphaFoldDB" id="A0A1Y1Z774"/>
<evidence type="ECO:0000256" key="6">
    <source>
        <dbReference type="RuleBase" id="RU000461"/>
    </source>
</evidence>
<keyword evidence="5 6" id="KW-0349">Heme</keyword>
<dbReference type="GO" id="GO:0005506">
    <property type="term" value="F:iron ion binding"/>
    <property type="evidence" value="ECO:0007669"/>
    <property type="project" value="InterPro"/>
</dbReference>
<comment type="caution">
    <text evidence="7">The sequence shown here is derived from an EMBL/GenBank/DDBJ whole genome shotgun (WGS) entry which is preliminary data.</text>
</comment>
<evidence type="ECO:0000256" key="5">
    <source>
        <dbReference type="PIRSR" id="PIRSR602401-1"/>
    </source>
</evidence>
<accession>A0A1Y1Z774</accession>
<dbReference type="InterPro" id="IPR002401">
    <property type="entry name" value="Cyt_P450_E_grp-I"/>
</dbReference>
<dbReference type="GO" id="GO:0020037">
    <property type="term" value="F:heme binding"/>
    <property type="evidence" value="ECO:0007669"/>
    <property type="project" value="InterPro"/>
</dbReference>
<dbReference type="PRINTS" id="PR00385">
    <property type="entry name" value="P450"/>
</dbReference>
<dbReference type="InterPro" id="IPR036396">
    <property type="entry name" value="Cyt_P450_sf"/>
</dbReference>
<feature type="binding site" description="axial binding residue" evidence="5">
    <location>
        <position position="420"/>
    </location>
    <ligand>
        <name>heme</name>
        <dbReference type="ChEBI" id="CHEBI:30413"/>
    </ligand>
    <ligandPart>
        <name>Fe</name>
        <dbReference type="ChEBI" id="CHEBI:18248"/>
    </ligandPart>
</feature>
<evidence type="ECO:0000313" key="8">
    <source>
        <dbReference type="Proteomes" id="UP000193498"/>
    </source>
</evidence>
<protein>
    <submittedName>
        <fullName evidence="7">Cytochrome P450</fullName>
    </submittedName>
</protein>
<dbReference type="CDD" id="cd00302">
    <property type="entry name" value="cytochrome_P450"/>
    <property type="match status" value="1"/>
</dbReference>
<dbReference type="PROSITE" id="PS00086">
    <property type="entry name" value="CYTOCHROME_P450"/>
    <property type="match status" value="1"/>
</dbReference>
<reference evidence="7 8" key="1">
    <citation type="submission" date="2016-07" db="EMBL/GenBank/DDBJ databases">
        <title>Pervasive Adenine N6-methylation of Active Genes in Fungi.</title>
        <authorList>
            <consortium name="DOE Joint Genome Institute"/>
            <person name="Mondo S.J."/>
            <person name="Dannebaum R.O."/>
            <person name="Kuo R.C."/>
            <person name="Labutti K."/>
            <person name="Haridas S."/>
            <person name="Kuo A."/>
            <person name="Salamov A."/>
            <person name="Ahrendt S.R."/>
            <person name="Lipzen A."/>
            <person name="Sullivan W."/>
            <person name="Andreopoulos W.B."/>
            <person name="Clum A."/>
            <person name="Lindquist E."/>
            <person name="Daum C."/>
            <person name="Ramamoorthy G.K."/>
            <person name="Gryganskyi A."/>
            <person name="Culley D."/>
            <person name="Magnuson J.K."/>
            <person name="James T.Y."/>
            <person name="O'Malley M.A."/>
            <person name="Stajich J.E."/>
            <person name="Spatafora J.W."/>
            <person name="Visel A."/>
            <person name="Grigoriev I.V."/>
        </authorList>
    </citation>
    <scope>NUCLEOTIDE SEQUENCE [LARGE SCALE GENOMIC DNA]</scope>
    <source>
        <strain evidence="7 8">CBS 931.73</strain>
    </source>
</reference>
<dbReference type="OrthoDB" id="1470350at2759"/>
<proteinExistence type="inferred from homology"/>
<dbReference type="STRING" id="1314790.A0A1Y1Z774"/>
<name>A0A1Y1Z774_9FUNG</name>
<keyword evidence="3 5" id="KW-0479">Metal-binding</keyword>
<dbReference type="InterPro" id="IPR001128">
    <property type="entry name" value="Cyt_P450"/>
</dbReference>
<dbReference type="Proteomes" id="UP000193498">
    <property type="component" value="Unassembled WGS sequence"/>
</dbReference>
<gene>
    <name evidence="7" type="ORF">K493DRAFT_372929</name>
</gene>
<dbReference type="InterPro" id="IPR050121">
    <property type="entry name" value="Cytochrome_P450_monoxygenase"/>
</dbReference>
<dbReference type="InterPro" id="IPR017972">
    <property type="entry name" value="Cyt_P450_CS"/>
</dbReference>
<dbReference type="PANTHER" id="PTHR24305">
    <property type="entry name" value="CYTOCHROME P450"/>
    <property type="match status" value="1"/>
</dbReference>
<evidence type="ECO:0000256" key="1">
    <source>
        <dbReference type="ARBA" id="ARBA00001971"/>
    </source>
</evidence>
<keyword evidence="4 5" id="KW-0408">Iron</keyword>
<keyword evidence="8" id="KW-1185">Reference proteome</keyword>
<dbReference type="PRINTS" id="PR00463">
    <property type="entry name" value="EP450I"/>
</dbReference>
<evidence type="ECO:0000256" key="2">
    <source>
        <dbReference type="ARBA" id="ARBA00010617"/>
    </source>
</evidence>
<dbReference type="Pfam" id="PF00067">
    <property type="entry name" value="p450"/>
    <property type="match status" value="1"/>
</dbReference>
<dbReference type="EMBL" id="MCFE01000019">
    <property type="protein sequence ID" value="ORY06101.1"/>
    <property type="molecule type" value="Genomic_DNA"/>
</dbReference>
<organism evidence="7 8">
    <name type="scientific">Basidiobolus meristosporus CBS 931.73</name>
    <dbReference type="NCBI Taxonomy" id="1314790"/>
    <lineage>
        <taxon>Eukaryota</taxon>
        <taxon>Fungi</taxon>
        <taxon>Fungi incertae sedis</taxon>
        <taxon>Zoopagomycota</taxon>
        <taxon>Entomophthoromycotina</taxon>
        <taxon>Basidiobolomycetes</taxon>
        <taxon>Basidiobolales</taxon>
        <taxon>Basidiobolaceae</taxon>
        <taxon>Basidiobolus</taxon>
    </lineage>
</organism>
<dbReference type="InParanoid" id="A0A1Y1Z774"/>
<dbReference type="GO" id="GO:0004497">
    <property type="term" value="F:monooxygenase activity"/>
    <property type="evidence" value="ECO:0007669"/>
    <property type="project" value="UniProtKB-KW"/>
</dbReference>
<keyword evidence="6" id="KW-0503">Monooxygenase</keyword>
<comment type="similarity">
    <text evidence="2 6">Belongs to the cytochrome P450 family.</text>
</comment>
<evidence type="ECO:0000256" key="3">
    <source>
        <dbReference type="ARBA" id="ARBA00022723"/>
    </source>
</evidence>
<dbReference type="SUPFAM" id="SSF48264">
    <property type="entry name" value="Cytochrome P450"/>
    <property type="match status" value="1"/>
</dbReference>
<evidence type="ECO:0000256" key="4">
    <source>
        <dbReference type="ARBA" id="ARBA00023004"/>
    </source>
</evidence>
<comment type="cofactor">
    <cofactor evidence="1 5">
        <name>heme</name>
        <dbReference type="ChEBI" id="CHEBI:30413"/>
    </cofactor>
</comment>
<evidence type="ECO:0000313" key="7">
    <source>
        <dbReference type="EMBL" id="ORY06101.1"/>
    </source>
</evidence>
<dbReference type="PANTHER" id="PTHR24305:SF166">
    <property type="entry name" value="CYTOCHROME P450 12A4, MITOCHONDRIAL-RELATED"/>
    <property type="match status" value="1"/>
</dbReference>
<sequence length="475" mass="54371">MTVEIPRNVSALVLGAFIVLIAFLVDRTRIPQNLSKFPKIPIIYLFSRRDRKAARDLAQKEGIYIEHRDKWIVNVSKAEYAQTILANPLKYPKILPTLEKPSSLITKFLSTNARISNTSKWVKYREATDYVFERSDRAEIAFKSVDSHSASLIEANMSEVDILPSMRGIVQEILCQLVFDQEPDSTIHDLMRYFTDIEQELASRRYLLFPFLEYIPLIGRPGMHERVEDMNSVLSGMIQRKAQSMKHSTHASGQDLISSLLLNTNYDLPFTHVEIRDLIIGFIWAGYESMPSILTAAIYYMAANPAIQQEARAEVVKYPQTQQAPTHNENNYRYLTAIIKETMRMHPIPTTFDTRITKESAQFGNYVVPQNMSITIDTQSLHYDSNIWKDPFDFKPQRFLNSNESNSYEWLGFGGGLRKCPAAEFSMQQMRIVLATLLAKFTITLPDLPHGGGLKLDRDMKPTSLKVTLTVREKS</sequence>
<dbReference type="Gene3D" id="1.10.630.10">
    <property type="entry name" value="Cytochrome P450"/>
    <property type="match status" value="1"/>
</dbReference>
<dbReference type="GO" id="GO:0016705">
    <property type="term" value="F:oxidoreductase activity, acting on paired donors, with incorporation or reduction of molecular oxygen"/>
    <property type="evidence" value="ECO:0007669"/>
    <property type="project" value="InterPro"/>
</dbReference>
<keyword evidence="6" id="KW-0560">Oxidoreductase</keyword>